<evidence type="ECO:0000313" key="7">
    <source>
        <dbReference type="Proteomes" id="UP001530293"/>
    </source>
</evidence>
<evidence type="ECO:0000256" key="1">
    <source>
        <dbReference type="ARBA" id="ARBA00023242"/>
    </source>
</evidence>
<gene>
    <name evidence="6" type="ORF">ACHAWU_007540</name>
</gene>
<comment type="caution">
    <text evidence="6">The sequence shown here is derived from an EMBL/GenBank/DDBJ whole genome shotgun (WGS) entry which is preliminary data.</text>
</comment>
<dbReference type="InterPro" id="IPR022025">
    <property type="entry name" value="Amidoligase_2"/>
</dbReference>
<dbReference type="PANTHER" id="PTHR36847">
    <property type="entry name" value="AMIDOLIGASE ENZYME"/>
    <property type="match status" value="1"/>
</dbReference>
<name>A0ABD3M6X1_9STRA</name>
<feature type="domain" description="YEATS" evidence="5">
    <location>
        <begin position="1"/>
        <end position="148"/>
    </location>
</feature>
<evidence type="ECO:0000313" key="6">
    <source>
        <dbReference type="EMBL" id="KAL3759796.1"/>
    </source>
</evidence>
<dbReference type="PRINTS" id="PR00625">
    <property type="entry name" value="JDOMAIN"/>
</dbReference>
<dbReference type="AlphaFoldDB" id="A0ABD3M6X1"/>
<dbReference type="InterPro" id="IPR055129">
    <property type="entry name" value="YEATS_dom"/>
</dbReference>
<dbReference type="PANTHER" id="PTHR36847:SF1">
    <property type="entry name" value="AMIDOLIGASE ENZYME"/>
    <property type="match status" value="1"/>
</dbReference>
<dbReference type="InterPro" id="IPR036869">
    <property type="entry name" value="J_dom_sf"/>
</dbReference>
<dbReference type="Gene3D" id="2.60.40.1970">
    <property type="entry name" value="YEATS domain"/>
    <property type="match status" value="1"/>
</dbReference>
<organism evidence="6 7">
    <name type="scientific">Discostella pseudostelligera</name>
    <dbReference type="NCBI Taxonomy" id="259834"/>
    <lineage>
        <taxon>Eukaryota</taxon>
        <taxon>Sar</taxon>
        <taxon>Stramenopiles</taxon>
        <taxon>Ochrophyta</taxon>
        <taxon>Bacillariophyta</taxon>
        <taxon>Coscinodiscophyceae</taxon>
        <taxon>Thalassiosirophycidae</taxon>
        <taxon>Stephanodiscales</taxon>
        <taxon>Stephanodiscaceae</taxon>
        <taxon>Discostella</taxon>
    </lineage>
</organism>
<evidence type="ECO:0000256" key="2">
    <source>
        <dbReference type="PROSITE-ProRule" id="PRU00376"/>
    </source>
</evidence>
<protein>
    <recommendedName>
        <fullName evidence="8">J domain-containing protein</fullName>
    </recommendedName>
</protein>
<keyword evidence="1 2" id="KW-0539">Nucleus</keyword>
<dbReference type="Pfam" id="PF12224">
    <property type="entry name" value="Amidoligase_2"/>
    <property type="match status" value="1"/>
</dbReference>
<evidence type="ECO:0000259" key="4">
    <source>
        <dbReference type="PROSITE" id="PS50076"/>
    </source>
</evidence>
<reference evidence="6 7" key="1">
    <citation type="submission" date="2024-10" db="EMBL/GenBank/DDBJ databases">
        <title>Updated reference genomes for cyclostephanoid diatoms.</title>
        <authorList>
            <person name="Roberts W.R."/>
            <person name="Alverson A.J."/>
        </authorList>
    </citation>
    <scope>NUCLEOTIDE SEQUENCE [LARGE SCALE GENOMIC DNA]</scope>
    <source>
        <strain evidence="6 7">AJA232-27</strain>
    </source>
</reference>
<dbReference type="SUPFAM" id="SSF46565">
    <property type="entry name" value="Chaperone J-domain"/>
    <property type="match status" value="1"/>
</dbReference>
<dbReference type="PROSITE" id="PS50076">
    <property type="entry name" value="DNAJ_2"/>
    <property type="match status" value="1"/>
</dbReference>
<sequence>MSSVKFIIGNTYTQLPISRAEWDKTATHRKIHDWTLYVDILSTSSNGADLVKMVEFNLGASFEPPKFISHCPVKTSTTAGTGESRWRFQTRQCTYGQSNAEIIIIGRGGTKIRREFRVRCSEGGAQCDVDTFVEHYPYRTLTPVPMADVEFGIGLQSLPNVPHSISNDALNEFINMINGHACGRHRGGTWKVIRNSSSPTTGEIFELVSPSILRGETGLREVQRVMLALGSVPILKADPSLGIHVRVKVDELSLAQLKNVCQNFIKYESAMDLFMHPYRLTNKHCRSNKLSVAKDIMSHTTDAKYLHEKIAACISVLELSYLVSPSAYYKLHLEYQPFECQTTFVFRQHPSTYERDKIDNWIRFCVAFVNNSARFRPPSYLTRTISEDELFDMMMMYAAKDRYLRDVYRGQIQQQRLQEQQEQARQREEARQREQTRQREEARRREQARQQQQQQHEDERHRQQQEQQHRQQREQQEEQQQQMPASTANNVQDHYQILGILRTASASEIKRAFHKMALKYHPDKNSAEDAAEMFRRVKLAYEVLGRE</sequence>
<dbReference type="InterPro" id="IPR001623">
    <property type="entry name" value="DnaJ_domain"/>
</dbReference>
<dbReference type="Proteomes" id="UP001530293">
    <property type="component" value="Unassembled WGS sequence"/>
</dbReference>
<dbReference type="EMBL" id="JALLBG020000196">
    <property type="protein sequence ID" value="KAL3759796.1"/>
    <property type="molecule type" value="Genomic_DNA"/>
</dbReference>
<keyword evidence="7" id="KW-1185">Reference proteome</keyword>
<dbReference type="Pfam" id="PF00226">
    <property type="entry name" value="DnaJ"/>
    <property type="match status" value="1"/>
</dbReference>
<evidence type="ECO:0000256" key="3">
    <source>
        <dbReference type="SAM" id="MobiDB-lite"/>
    </source>
</evidence>
<comment type="subcellular location">
    <subcellularLocation>
        <location evidence="2">Nucleus</location>
    </subcellularLocation>
</comment>
<evidence type="ECO:0008006" key="8">
    <source>
        <dbReference type="Google" id="ProtNLM"/>
    </source>
</evidence>
<proteinExistence type="predicted"/>
<accession>A0ABD3M6X1</accession>
<dbReference type="CDD" id="cd06257">
    <property type="entry name" value="DnaJ"/>
    <property type="match status" value="1"/>
</dbReference>
<feature type="compositionally biased region" description="Basic and acidic residues" evidence="3">
    <location>
        <begin position="422"/>
        <end position="448"/>
    </location>
</feature>
<feature type="compositionally biased region" description="Basic and acidic residues" evidence="3">
    <location>
        <begin position="455"/>
        <end position="476"/>
    </location>
</feature>
<feature type="region of interest" description="Disordered" evidence="3">
    <location>
        <begin position="418"/>
        <end position="488"/>
    </location>
</feature>
<dbReference type="PROSITE" id="PS51037">
    <property type="entry name" value="YEATS"/>
    <property type="match status" value="1"/>
</dbReference>
<dbReference type="Gene3D" id="1.10.287.110">
    <property type="entry name" value="DnaJ domain"/>
    <property type="match status" value="1"/>
</dbReference>
<dbReference type="InterPro" id="IPR038704">
    <property type="entry name" value="YEAST_sf"/>
</dbReference>
<feature type="domain" description="J" evidence="4">
    <location>
        <begin position="493"/>
        <end position="547"/>
    </location>
</feature>
<dbReference type="SMART" id="SM00271">
    <property type="entry name" value="DnaJ"/>
    <property type="match status" value="1"/>
</dbReference>
<dbReference type="GO" id="GO:0005634">
    <property type="term" value="C:nucleus"/>
    <property type="evidence" value="ECO:0007669"/>
    <property type="project" value="UniProtKB-SubCell"/>
</dbReference>
<evidence type="ECO:0000259" key="5">
    <source>
        <dbReference type="PROSITE" id="PS51037"/>
    </source>
</evidence>